<keyword evidence="5" id="KW-1185">Reference proteome</keyword>
<dbReference type="GO" id="GO:0015036">
    <property type="term" value="F:disulfide oxidoreductase activity"/>
    <property type="evidence" value="ECO:0007669"/>
    <property type="project" value="UniProtKB-ARBA"/>
</dbReference>
<dbReference type="InterPro" id="IPR050553">
    <property type="entry name" value="Thioredoxin_ResA/DsbE_sf"/>
</dbReference>
<dbReference type="AlphaFoldDB" id="A0A285J2C0"/>
<feature type="chain" id="PRO_5012153907" evidence="2">
    <location>
        <begin position="20"/>
        <end position="169"/>
    </location>
</feature>
<dbReference type="InterPro" id="IPR013766">
    <property type="entry name" value="Thioredoxin_domain"/>
</dbReference>
<dbReference type="EMBL" id="OBEB01000004">
    <property type="protein sequence ID" value="SNY53281.1"/>
    <property type="molecule type" value="Genomic_DNA"/>
</dbReference>
<reference evidence="5" key="1">
    <citation type="submission" date="2017-09" db="EMBL/GenBank/DDBJ databases">
        <authorList>
            <person name="Varghese N."/>
            <person name="Submissions S."/>
        </authorList>
    </citation>
    <scope>NUCLEOTIDE SEQUENCE [LARGE SCALE GENOMIC DNA]</scope>
    <source>
        <strain evidence="5">CGMCC 1.12461</strain>
    </source>
</reference>
<gene>
    <name evidence="4" type="ORF">SAMN06297280_2353</name>
</gene>
<dbReference type="RefSeq" id="WP_097111581.1">
    <property type="nucleotide sequence ID" value="NZ_OBEB01000004.1"/>
</dbReference>
<keyword evidence="2" id="KW-0732">Signal</keyword>
<dbReference type="Proteomes" id="UP000219353">
    <property type="component" value="Unassembled WGS sequence"/>
</dbReference>
<dbReference type="InterPro" id="IPR017937">
    <property type="entry name" value="Thioredoxin_CS"/>
</dbReference>
<sequence length="169" mass="18584">MKTLLLSLLLTVLPLSAQSASVIDTGSGGQRALAPDFTLKALSGVNLRLAEQRGDIIVLNFWASWCGPCLQEMPALDKLASKYQPLGVQVWGVNVEADSSAAQKYLSKTRVEFPILFDTENSVSESYQVQAMPTTVIINQDGDVHSVHRGYKPGFEQKYENDIKTLLRN</sequence>
<dbReference type="PANTHER" id="PTHR42852">
    <property type="entry name" value="THIOL:DISULFIDE INTERCHANGE PROTEIN DSBE"/>
    <property type="match status" value="1"/>
</dbReference>
<dbReference type="OrthoDB" id="9788279at2"/>
<keyword evidence="1" id="KW-0676">Redox-active center</keyword>
<dbReference type="InterPro" id="IPR000866">
    <property type="entry name" value="AhpC/TSA"/>
</dbReference>
<dbReference type="Pfam" id="PF00578">
    <property type="entry name" value="AhpC-TSA"/>
    <property type="match status" value="1"/>
</dbReference>
<feature type="domain" description="Thioredoxin" evidence="3">
    <location>
        <begin position="28"/>
        <end position="168"/>
    </location>
</feature>
<name>A0A285J2C0_9GAMM</name>
<organism evidence="4 5">
    <name type="scientific">Arsukibacterium tuosuense</name>
    <dbReference type="NCBI Taxonomy" id="1323745"/>
    <lineage>
        <taxon>Bacteria</taxon>
        <taxon>Pseudomonadati</taxon>
        <taxon>Pseudomonadota</taxon>
        <taxon>Gammaproteobacteria</taxon>
        <taxon>Chromatiales</taxon>
        <taxon>Chromatiaceae</taxon>
        <taxon>Arsukibacterium</taxon>
    </lineage>
</organism>
<evidence type="ECO:0000259" key="3">
    <source>
        <dbReference type="PROSITE" id="PS51352"/>
    </source>
</evidence>
<dbReference type="Gene3D" id="3.40.30.10">
    <property type="entry name" value="Glutaredoxin"/>
    <property type="match status" value="1"/>
</dbReference>
<dbReference type="SUPFAM" id="SSF52833">
    <property type="entry name" value="Thioredoxin-like"/>
    <property type="match status" value="1"/>
</dbReference>
<dbReference type="InterPro" id="IPR036249">
    <property type="entry name" value="Thioredoxin-like_sf"/>
</dbReference>
<dbReference type="GO" id="GO:0016209">
    <property type="term" value="F:antioxidant activity"/>
    <property type="evidence" value="ECO:0007669"/>
    <property type="project" value="InterPro"/>
</dbReference>
<dbReference type="PANTHER" id="PTHR42852:SF17">
    <property type="entry name" value="THIOREDOXIN-LIKE PROTEIN HI_1115"/>
    <property type="match status" value="1"/>
</dbReference>
<protein>
    <submittedName>
        <fullName evidence="4">Peroxiredoxin</fullName>
    </submittedName>
</protein>
<evidence type="ECO:0000256" key="2">
    <source>
        <dbReference type="SAM" id="SignalP"/>
    </source>
</evidence>
<accession>A0A285J2C0</accession>
<evidence type="ECO:0000256" key="1">
    <source>
        <dbReference type="ARBA" id="ARBA00023284"/>
    </source>
</evidence>
<dbReference type="PROSITE" id="PS00194">
    <property type="entry name" value="THIOREDOXIN_1"/>
    <property type="match status" value="1"/>
</dbReference>
<evidence type="ECO:0000313" key="4">
    <source>
        <dbReference type="EMBL" id="SNY53281.1"/>
    </source>
</evidence>
<evidence type="ECO:0000313" key="5">
    <source>
        <dbReference type="Proteomes" id="UP000219353"/>
    </source>
</evidence>
<proteinExistence type="predicted"/>
<dbReference type="PROSITE" id="PS51352">
    <property type="entry name" value="THIOREDOXIN_2"/>
    <property type="match status" value="1"/>
</dbReference>
<feature type="signal peptide" evidence="2">
    <location>
        <begin position="1"/>
        <end position="19"/>
    </location>
</feature>
<dbReference type="CDD" id="cd02966">
    <property type="entry name" value="TlpA_like_family"/>
    <property type="match status" value="1"/>
</dbReference>